<comment type="caution">
    <text evidence="4">The sequence shown here is derived from an EMBL/GenBank/DDBJ whole genome shotgun (WGS) entry which is preliminary data.</text>
</comment>
<gene>
    <name evidence="4" type="ORF">S01H4_24897</name>
</gene>
<evidence type="ECO:0000256" key="1">
    <source>
        <dbReference type="ARBA" id="ARBA00023004"/>
    </source>
</evidence>
<protein>
    <recommendedName>
        <fullName evidence="3">Phosphomevalonate dehydratase large subunit-like domain-containing protein</fullName>
    </recommendedName>
</protein>
<organism evidence="4">
    <name type="scientific">marine sediment metagenome</name>
    <dbReference type="NCBI Taxonomy" id="412755"/>
    <lineage>
        <taxon>unclassified sequences</taxon>
        <taxon>metagenomes</taxon>
        <taxon>ecological metagenomes</taxon>
    </lineage>
</organism>
<dbReference type="PANTHER" id="PTHR36577:SF3">
    <property type="entry name" value="DUF521 DOMAIN PROTEIN (AFU_ORTHOLOGUE AFUA_6G00490)"/>
    <property type="match status" value="1"/>
</dbReference>
<dbReference type="AlphaFoldDB" id="X1C619"/>
<dbReference type="PANTHER" id="PTHR36577">
    <property type="entry name" value="DUF521 DOMAIN PROTEIN (AFU_ORTHOLOGUE AFUA_6G00490)"/>
    <property type="match status" value="1"/>
</dbReference>
<name>X1C619_9ZZZZ</name>
<feature type="non-terminal residue" evidence="4">
    <location>
        <position position="1"/>
    </location>
</feature>
<feature type="domain" description="Phosphomevalonate dehydratase large subunit-like" evidence="3">
    <location>
        <begin position="1"/>
        <end position="106"/>
    </location>
</feature>
<keyword evidence="2" id="KW-0456">Lyase</keyword>
<reference evidence="4" key="1">
    <citation type="journal article" date="2014" name="Front. Microbiol.">
        <title>High frequency of phylogenetically diverse reductive dehalogenase-homologous genes in deep subseafloor sedimentary metagenomes.</title>
        <authorList>
            <person name="Kawai M."/>
            <person name="Futagami T."/>
            <person name="Toyoda A."/>
            <person name="Takaki Y."/>
            <person name="Nishi S."/>
            <person name="Hori S."/>
            <person name="Arai W."/>
            <person name="Tsubouchi T."/>
            <person name="Morono Y."/>
            <person name="Uchiyama I."/>
            <person name="Ito T."/>
            <person name="Fujiyama A."/>
            <person name="Inagaki F."/>
            <person name="Takami H."/>
        </authorList>
    </citation>
    <scope>NUCLEOTIDE SEQUENCE</scope>
    <source>
        <strain evidence="4">Expedition CK06-06</strain>
    </source>
</reference>
<evidence type="ECO:0000313" key="4">
    <source>
        <dbReference type="EMBL" id="GAG88777.1"/>
    </source>
</evidence>
<dbReference type="Pfam" id="PF04412">
    <property type="entry name" value="AcnX"/>
    <property type="match status" value="1"/>
</dbReference>
<accession>X1C619</accession>
<evidence type="ECO:0000259" key="3">
    <source>
        <dbReference type="Pfam" id="PF04412"/>
    </source>
</evidence>
<dbReference type="EMBL" id="BART01011775">
    <property type="protein sequence ID" value="GAG88777.1"/>
    <property type="molecule type" value="Genomic_DNA"/>
</dbReference>
<keyword evidence="1" id="KW-0408">Iron</keyword>
<evidence type="ECO:0000256" key="2">
    <source>
        <dbReference type="ARBA" id="ARBA00023239"/>
    </source>
</evidence>
<proteinExistence type="predicted"/>
<dbReference type="GO" id="GO:0016829">
    <property type="term" value="F:lyase activity"/>
    <property type="evidence" value="ECO:0007669"/>
    <property type="project" value="UniProtKB-KW"/>
</dbReference>
<dbReference type="InterPro" id="IPR007506">
    <property type="entry name" value="PMDh-L-like_dom"/>
</dbReference>
<sequence length="171" mass="19075">AVALFHAVGVTPEANTLEEAFQGSKPERVIDIHLSDLIKSRSDLSTAEEGANLDLVVLGCPHFSFDEFRELAELIQAQTEKGKILHPGVKFVVISCQTSYALLQRSEFAGAAGGNNPVYFPFSQKKPEVLPERHLIYLIILGKGCAKYGIYSLKFFRHNLLQYFLIYLPMC</sequence>